<feature type="region of interest" description="Disordered" evidence="1">
    <location>
        <begin position="132"/>
        <end position="163"/>
    </location>
</feature>
<keyword evidence="2" id="KW-1185">Reference proteome</keyword>
<name>A0A8U1EYZ2_SALNM</name>
<organism evidence="2 3">
    <name type="scientific">Salvelinus namaycush</name>
    <name type="common">Lake trout</name>
    <name type="synonym">Salmo namaycush</name>
    <dbReference type="NCBI Taxonomy" id="8040"/>
    <lineage>
        <taxon>Eukaryota</taxon>
        <taxon>Metazoa</taxon>
        <taxon>Chordata</taxon>
        <taxon>Craniata</taxon>
        <taxon>Vertebrata</taxon>
        <taxon>Euteleostomi</taxon>
        <taxon>Actinopterygii</taxon>
        <taxon>Neopterygii</taxon>
        <taxon>Teleostei</taxon>
        <taxon>Protacanthopterygii</taxon>
        <taxon>Salmoniformes</taxon>
        <taxon>Salmonidae</taxon>
        <taxon>Salmoninae</taxon>
        <taxon>Salvelinus</taxon>
    </lineage>
</organism>
<reference evidence="3" key="1">
    <citation type="submission" date="2025-08" db="UniProtKB">
        <authorList>
            <consortium name="RefSeq"/>
        </authorList>
    </citation>
    <scope>IDENTIFICATION</scope>
    <source>
        <tissue evidence="3">White muscle</tissue>
    </source>
</reference>
<dbReference type="KEGG" id="snh:120061146"/>
<proteinExistence type="predicted"/>
<evidence type="ECO:0000313" key="3">
    <source>
        <dbReference type="RefSeq" id="XP_038866645.1"/>
    </source>
</evidence>
<dbReference type="RefSeq" id="XP_038866645.1">
    <property type="nucleotide sequence ID" value="XM_039010717.1"/>
</dbReference>
<protein>
    <submittedName>
        <fullName evidence="3">Sodium-dependent lysophosphatidylcholine symporter 1-A-like isoform X1</fullName>
    </submittedName>
</protein>
<sequence length="163" mass="17849">MSQAFSVPWYLTANCLFETIMTSSLLSTLPSHICINVPSLSLNMRQRLCTAYRMSVEKLAMLVASVIQGQVEAVFYTEKAGACQQLDQSQELPHNTPSPQTDVFGELCTVLYPCSWAWVPVPAPSVSAGRAGLLPPVPHQQGTTPPAPERARQRVSHAHSWLS</sequence>
<dbReference type="Proteomes" id="UP000808372">
    <property type="component" value="Chromosome 16"/>
</dbReference>
<evidence type="ECO:0000256" key="1">
    <source>
        <dbReference type="SAM" id="MobiDB-lite"/>
    </source>
</evidence>
<dbReference type="GeneID" id="120061146"/>
<dbReference type="AlphaFoldDB" id="A0A8U1EYZ2"/>
<evidence type="ECO:0000313" key="2">
    <source>
        <dbReference type="Proteomes" id="UP000808372"/>
    </source>
</evidence>
<gene>
    <name evidence="3" type="primary">LOC120061146</name>
</gene>
<accession>A0A8U1EYZ2</accession>